<evidence type="ECO:0000256" key="2">
    <source>
        <dbReference type="SAM" id="MobiDB-lite"/>
    </source>
</evidence>
<name>J4GSS1_9APHY</name>
<evidence type="ECO:0000256" key="1">
    <source>
        <dbReference type="ARBA" id="ARBA00035112"/>
    </source>
</evidence>
<keyword evidence="5" id="KW-1185">Reference proteome</keyword>
<comment type="similarity">
    <text evidence="1">Belongs to the ustYa family.</text>
</comment>
<keyword evidence="3" id="KW-0812">Transmembrane</keyword>
<dbReference type="InParanoid" id="J4GSS1"/>
<proteinExistence type="inferred from homology"/>
<evidence type="ECO:0000256" key="3">
    <source>
        <dbReference type="SAM" id="Phobius"/>
    </source>
</evidence>
<accession>J4GSS1</accession>
<gene>
    <name evidence="4" type="ORF">FIBRA_06456</name>
</gene>
<dbReference type="STRING" id="599839.J4GSS1"/>
<dbReference type="InterPro" id="IPR021765">
    <property type="entry name" value="UstYa-like"/>
</dbReference>
<dbReference type="PANTHER" id="PTHR33365">
    <property type="entry name" value="YALI0B05434P"/>
    <property type="match status" value="1"/>
</dbReference>
<sequence>MAIVKFEKSISTYQFSDPITLYSPRTRAPSLAASPSTAYPRRMPPSSAAQYSPIAQGNHYDSSEKLLTQPGDIDVGDNGACACGCHRSSGLRRFWPWILHVFVFLLNIIVFALVLHTHTHRPERTDWDDLLNAHSPVYPAIEYNVVRFNGTLGFHSPYVGFGPAIDAAWAKITMTNKIGLIPIRVPDDYLARIELDDARRQSKVRFLPEDGGGAMGTIDVFHNLHCVDMLRQYSYAEHYPEIQHDISTRPRFVHDHIDHCLEMLRQNLMCYADTALITYDWVAGVPKPFPDFNTVHQCRDFAKIQEWQSANRVRVPLERIQATRMGGEGELSAADVDLNGVLTLGGMDGSLRHSTD</sequence>
<evidence type="ECO:0008006" key="6">
    <source>
        <dbReference type="Google" id="ProtNLM"/>
    </source>
</evidence>
<protein>
    <recommendedName>
        <fullName evidence="6">Tat pathway signal sequence</fullName>
    </recommendedName>
</protein>
<evidence type="ECO:0000313" key="4">
    <source>
        <dbReference type="EMBL" id="CCM04285.1"/>
    </source>
</evidence>
<dbReference type="Proteomes" id="UP000006352">
    <property type="component" value="Unassembled WGS sequence"/>
</dbReference>
<keyword evidence="3" id="KW-0472">Membrane</keyword>
<dbReference type="GeneID" id="24099196"/>
<keyword evidence="3" id="KW-1133">Transmembrane helix</keyword>
<feature type="region of interest" description="Disordered" evidence="2">
    <location>
        <begin position="32"/>
        <end position="51"/>
    </location>
</feature>
<dbReference type="OrthoDB" id="2767875at2759"/>
<dbReference type="PANTHER" id="PTHR33365:SF12">
    <property type="entry name" value="TAT PATHWAY SIGNAL SEQUENCE"/>
    <property type="match status" value="1"/>
</dbReference>
<dbReference type="AlphaFoldDB" id="J4GSS1"/>
<dbReference type="RefSeq" id="XP_012183568.1">
    <property type="nucleotide sequence ID" value="XM_012328178.1"/>
</dbReference>
<dbReference type="GO" id="GO:0043386">
    <property type="term" value="P:mycotoxin biosynthetic process"/>
    <property type="evidence" value="ECO:0007669"/>
    <property type="project" value="InterPro"/>
</dbReference>
<dbReference type="EMBL" id="HE797149">
    <property type="protein sequence ID" value="CCM04285.1"/>
    <property type="molecule type" value="Genomic_DNA"/>
</dbReference>
<dbReference type="Pfam" id="PF11807">
    <property type="entry name" value="UstYa"/>
    <property type="match status" value="1"/>
</dbReference>
<dbReference type="HOGENOM" id="CLU_042941_0_2_1"/>
<feature type="transmembrane region" description="Helical" evidence="3">
    <location>
        <begin position="94"/>
        <end position="115"/>
    </location>
</feature>
<reference evidence="4 5" key="1">
    <citation type="journal article" date="2012" name="Appl. Environ. Microbiol.">
        <title>Short-read sequencing for genomic analysis of the brown rot fungus Fibroporia radiculosa.</title>
        <authorList>
            <person name="Tang J.D."/>
            <person name="Perkins A.D."/>
            <person name="Sonstegard T.S."/>
            <person name="Schroeder S.G."/>
            <person name="Burgess S.C."/>
            <person name="Diehl S.V."/>
        </authorList>
    </citation>
    <scope>NUCLEOTIDE SEQUENCE [LARGE SCALE GENOMIC DNA]</scope>
    <source>
        <strain evidence="4 5">TFFH 294</strain>
    </source>
</reference>
<evidence type="ECO:0000313" key="5">
    <source>
        <dbReference type="Proteomes" id="UP000006352"/>
    </source>
</evidence>
<organism evidence="4 5">
    <name type="scientific">Fibroporia radiculosa</name>
    <dbReference type="NCBI Taxonomy" id="599839"/>
    <lineage>
        <taxon>Eukaryota</taxon>
        <taxon>Fungi</taxon>
        <taxon>Dikarya</taxon>
        <taxon>Basidiomycota</taxon>
        <taxon>Agaricomycotina</taxon>
        <taxon>Agaricomycetes</taxon>
        <taxon>Polyporales</taxon>
        <taxon>Fibroporiaceae</taxon>
        <taxon>Fibroporia</taxon>
    </lineage>
</organism>